<comment type="similarity">
    <text evidence="2 9">Belongs to the WD repeat EIF2A family.</text>
</comment>
<evidence type="ECO:0000256" key="3">
    <source>
        <dbReference type="ARBA" id="ARBA00013819"/>
    </source>
</evidence>
<dbReference type="InterPro" id="IPR011387">
    <property type="entry name" value="TIF2A"/>
</dbReference>
<evidence type="ECO:0000256" key="8">
    <source>
        <dbReference type="ARBA" id="ARBA00022917"/>
    </source>
</evidence>
<evidence type="ECO:0000256" key="4">
    <source>
        <dbReference type="ARBA" id="ARBA00022540"/>
    </source>
</evidence>
<evidence type="ECO:0000256" key="6">
    <source>
        <dbReference type="ARBA" id="ARBA00022737"/>
    </source>
</evidence>
<keyword evidence="5" id="KW-0853">WD repeat</keyword>
<dbReference type="PANTHER" id="PTHR13227:SF0">
    <property type="entry name" value="EUKARYOTIC TRANSLATION INITIATION FACTOR 2A"/>
    <property type="match status" value="1"/>
</dbReference>
<evidence type="ECO:0000256" key="5">
    <source>
        <dbReference type="ARBA" id="ARBA00022574"/>
    </source>
</evidence>
<evidence type="ECO:0000256" key="1">
    <source>
        <dbReference type="ARBA" id="ARBA00003993"/>
    </source>
</evidence>
<keyword evidence="13" id="KW-1185">Reference proteome</keyword>
<dbReference type="Gene3D" id="2.130.10.10">
    <property type="entry name" value="YVTN repeat-like/Quinoprotein amine dehydrogenase"/>
    <property type="match status" value="2"/>
</dbReference>
<evidence type="ECO:0000256" key="7">
    <source>
        <dbReference type="ARBA" id="ARBA00022845"/>
    </source>
</evidence>
<keyword evidence="4 9" id="KW-0396">Initiation factor</keyword>
<accession>A0A8B6EZ91</accession>
<dbReference type="GO" id="GO:0003729">
    <property type="term" value="F:mRNA binding"/>
    <property type="evidence" value="ECO:0007669"/>
    <property type="project" value="TreeGrafter"/>
</dbReference>
<dbReference type="PANTHER" id="PTHR13227">
    <property type="entry name" value="EUKARYOTIC TRANSLATION INITIATION FACTOR 2A"/>
    <property type="match status" value="1"/>
</dbReference>
<feature type="region of interest" description="Disordered" evidence="10">
    <location>
        <begin position="434"/>
        <end position="530"/>
    </location>
</feature>
<dbReference type="InterPro" id="IPR015943">
    <property type="entry name" value="WD40/YVTN_repeat-like_dom_sf"/>
</dbReference>
<feature type="compositionally biased region" description="Basic residues" evidence="10">
    <location>
        <begin position="482"/>
        <end position="494"/>
    </location>
</feature>
<reference evidence="12" key="1">
    <citation type="submission" date="2018-11" db="EMBL/GenBank/DDBJ databases">
        <authorList>
            <person name="Alioto T."/>
            <person name="Alioto T."/>
        </authorList>
    </citation>
    <scope>NUCLEOTIDE SEQUENCE</scope>
</reference>
<dbReference type="OrthoDB" id="2194683at2759"/>
<gene>
    <name evidence="12" type="ORF">MGAL_10B076953</name>
</gene>
<evidence type="ECO:0000256" key="10">
    <source>
        <dbReference type="SAM" id="MobiDB-lite"/>
    </source>
</evidence>
<comment type="caution">
    <text evidence="12">The sequence shown here is derived from an EMBL/GenBank/DDBJ whole genome shotgun (WGS) entry which is preliminary data.</text>
</comment>
<feature type="domain" description="Translation initiation factor beta propellor-like" evidence="11">
    <location>
        <begin position="213"/>
        <end position="398"/>
    </location>
</feature>
<protein>
    <recommendedName>
        <fullName evidence="3 9">Eukaryotic translation initiation factor 2A</fullName>
        <shortName evidence="9">eIF-2A</shortName>
    </recommendedName>
</protein>
<dbReference type="PIRSF" id="PIRSF017222">
    <property type="entry name" value="eIF2A"/>
    <property type="match status" value="1"/>
</dbReference>
<dbReference type="Pfam" id="PF08662">
    <property type="entry name" value="eIF2A"/>
    <property type="match status" value="1"/>
</dbReference>
<evidence type="ECO:0000313" key="13">
    <source>
        <dbReference type="Proteomes" id="UP000596742"/>
    </source>
</evidence>
<evidence type="ECO:0000259" key="11">
    <source>
        <dbReference type="Pfam" id="PF08662"/>
    </source>
</evidence>
<proteinExistence type="inferred from homology"/>
<name>A0A8B6EZ91_MYTGA</name>
<dbReference type="EMBL" id="UYJE01005862">
    <property type="protein sequence ID" value="VDI41091.1"/>
    <property type="molecule type" value="Genomic_DNA"/>
</dbReference>
<dbReference type="Proteomes" id="UP000596742">
    <property type="component" value="Unassembled WGS sequence"/>
</dbReference>
<sequence length="581" mass="64750">MAPPITLRGSDGIWMVNGPPTLGSRPDFPGETSSKTKVVVFSSDGALIAWCNGESVKVLKTSDYQQLWDLPHAKVQCMKFSPKGSILLLWENYSVNSETQQGNANLHIYNMQSGKLLKSLIQKKQANWDPVWTNDEGICCRNVNNELHFFENNDFDSIKTKLHMQKVSSFALAVSGPPYYVAGYVPGSKGQPSFIRLYKYPNFGGLGAAIANRSFYKAEDVKMLWNNAGTALLALTSTELSDQSYYGDQGLHYMNINGDACLVPRSKNGPIYNIAWSPKSTEFCVVYGFMPAKATLYNMKTEPIFDFGTGPRNCCFYNPQGNILCLAGFGNLRGNLEFWDVKQKRMITQTQSPDTTSFEWCPDGEHILTSTCSPRLRVANGYRVWHYTGTLLQQVLLEQNHELWETAWQPAPKGAYPERPIRYGVVQAPVDVPQPDVKQKAYRPPQARGTEASVKLHEYEAASDPTKKLNPGHTGEESKAAIKNRKKREARKAKSAQEDGQAETEATASVPGGPSLSDLGRPQLTGNPEVDKKIKNLNKKLSAIQKLKEQQQAGKPLEKNQLDKLKTEESLLKELKDLKIT</sequence>
<keyword evidence="6" id="KW-0677">Repeat</keyword>
<evidence type="ECO:0000313" key="12">
    <source>
        <dbReference type="EMBL" id="VDI41091.1"/>
    </source>
</evidence>
<evidence type="ECO:0000256" key="2">
    <source>
        <dbReference type="ARBA" id="ARBA00009573"/>
    </source>
</evidence>
<keyword evidence="8 9" id="KW-0648">Protein biosynthesis</keyword>
<dbReference type="GO" id="GO:0022627">
    <property type="term" value="C:cytosolic small ribosomal subunit"/>
    <property type="evidence" value="ECO:0007669"/>
    <property type="project" value="TreeGrafter"/>
</dbReference>
<dbReference type="GO" id="GO:0003743">
    <property type="term" value="F:translation initiation factor activity"/>
    <property type="evidence" value="ECO:0007669"/>
    <property type="project" value="UniProtKB-UniRule"/>
</dbReference>
<evidence type="ECO:0000256" key="9">
    <source>
        <dbReference type="PIRNR" id="PIRNR017222"/>
    </source>
</evidence>
<dbReference type="SUPFAM" id="SSF82171">
    <property type="entry name" value="DPP6 N-terminal domain-like"/>
    <property type="match status" value="1"/>
</dbReference>
<comment type="function">
    <text evidence="1 9">Functions in the early steps of protein synthesis of a small number of specific mRNAs. Acts by directing the binding of methionyl-tRNAi to 40S ribosomal subunits. In contrast to the eIF-2 complex, it binds methionyl-tRNAi to 40S subunits in a codon-dependent manner, whereas the eIF-2 complex binds methionyl-tRNAi to 40S subunits in a GTP-dependent manner.</text>
</comment>
<dbReference type="GO" id="GO:0043022">
    <property type="term" value="F:ribosome binding"/>
    <property type="evidence" value="ECO:0007669"/>
    <property type="project" value="UniProtKB-UniRule"/>
</dbReference>
<keyword evidence="7 9" id="KW-0810">Translation regulation</keyword>
<dbReference type="GO" id="GO:0006417">
    <property type="term" value="P:regulation of translation"/>
    <property type="evidence" value="ECO:0007669"/>
    <property type="project" value="UniProtKB-KW"/>
</dbReference>
<dbReference type="GO" id="GO:0000049">
    <property type="term" value="F:tRNA binding"/>
    <property type="evidence" value="ECO:0007669"/>
    <property type="project" value="UniProtKB-UniRule"/>
</dbReference>
<dbReference type="InterPro" id="IPR013979">
    <property type="entry name" value="TIF_beta_prop-like"/>
</dbReference>
<organism evidence="12 13">
    <name type="scientific">Mytilus galloprovincialis</name>
    <name type="common">Mediterranean mussel</name>
    <dbReference type="NCBI Taxonomy" id="29158"/>
    <lineage>
        <taxon>Eukaryota</taxon>
        <taxon>Metazoa</taxon>
        <taxon>Spiralia</taxon>
        <taxon>Lophotrochozoa</taxon>
        <taxon>Mollusca</taxon>
        <taxon>Bivalvia</taxon>
        <taxon>Autobranchia</taxon>
        <taxon>Pteriomorphia</taxon>
        <taxon>Mytilida</taxon>
        <taxon>Mytiloidea</taxon>
        <taxon>Mytilidae</taxon>
        <taxon>Mytilinae</taxon>
        <taxon>Mytilus</taxon>
    </lineage>
</organism>
<dbReference type="AlphaFoldDB" id="A0A8B6EZ91"/>